<reference evidence="6" key="1">
    <citation type="submission" date="2016-10" db="EMBL/GenBank/DDBJ databases">
        <authorList>
            <person name="Varghese N."/>
            <person name="Submissions S."/>
        </authorList>
    </citation>
    <scope>NUCLEOTIDE SEQUENCE [LARGE SCALE GENOMIC DNA]</scope>
    <source>
        <strain evidence="6">CGMCC 4.2126</strain>
    </source>
</reference>
<accession>A0A1I3U8J1</accession>
<dbReference type="PANTHER" id="PTHR32332">
    <property type="entry name" value="2-NITROPROPANE DIOXYGENASE"/>
    <property type="match status" value="1"/>
</dbReference>
<evidence type="ECO:0000313" key="6">
    <source>
        <dbReference type="Proteomes" id="UP000199111"/>
    </source>
</evidence>
<evidence type="ECO:0000256" key="4">
    <source>
        <dbReference type="SAM" id="MobiDB-lite"/>
    </source>
</evidence>
<dbReference type="InterPro" id="IPR004136">
    <property type="entry name" value="NMO"/>
</dbReference>
<dbReference type="EMBL" id="FOQY01000012">
    <property type="protein sequence ID" value="SFJ78097.1"/>
    <property type="molecule type" value="Genomic_DNA"/>
</dbReference>
<dbReference type="GeneID" id="96299615"/>
<dbReference type="GO" id="GO:0018580">
    <property type="term" value="F:nitronate monooxygenase activity"/>
    <property type="evidence" value="ECO:0007669"/>
    <property type="project" value="InterPro"/>
</dbReference>
<dbReference type="Gene3D" id="3.20.20.70">
    <property type="entry name" value="Aldolase class I"/>
    <property type="match status" value="1"/>
</dbReference>
<keyword evidence="6" id="KW-1185">Reference proteome</keyword>
<evidence type="ECO:0000313" key="5">
    <source>
        <dbReference type="EMBL" id="SFJ78097.1"/>
    </source>
</evidence>
<evidence type="ECO:0000256" key="1">
    <source>
        <dbReference type="ARBA" id="ARBA00022630"/>
    </source>
</evidence>
<dbReference type="GO" id="GO:0051213">
    <property type="term" value="F:dioxygenase activity"/>
    <property type="evidence" value="ECO:0007669"/>
    <property type="project" value="UniProtKB-KW"/>
</dbReference>
<keyword evidence="1" id="KW-0285">Flavoprotein</keyword>
<proteinExistence type="predicted"/>
<evidence type="ECO:0000256" key="3">
    <source>
        <dbReference type="ARBA" id="ARBA00023002"/>
    </source>
</evidence>
<dbReference type="RefSeq" id="WP_245789440.1">
    <property type="nucleotide sequence ID" value="NZ_FOQY01000012.1"/>
</dbReference>
<evidence type="ECO:0000256" key="2">
    <source>
        <dbReference type="ARBA" id="ARBA00022643"/>
    </source>
</evidence>
<dbReference type="Pfam" id="PF03060">
    <property type="entry name" value="NMO"/>
    <property type="match status" value="1"/>
</dbReference>
<feature type="region of interest" description="Disordered" evidence="4">
    <location>
        <begin position="1"/>
        <end position="25"/>
    </location>
</feature>
<dbReference type="CDD" id="cd04730">
    <property type="entry name" value="NPD_like"/>
    <property type="match status" value="1"/>
</dbReference>
<name>A0A1I3U8J1_9ACTN</name>
<sequence length="371" mass="38647">MTSGPEPAASAGAPDPSDAPAAASPPTLATRLTELVGCRYPVVQTGMGYVAGARLAAATSGAGGLGIIAAATMTVEQMTGAIRAVKERTDAPFGVNIRSDADDARERIDVMIREGVRVASFALAPKQELIARLKDAGVVTIPSVGARRHAEKVAAWGVDAVIVQGGEGGGHTGAVPTTVLLPQVVDAVDIPVIAAGGFFDGRGLVAALSYGACGIAMGTRFLLTSDSTVGDQVKEVYLGMSDTVVTTRVDGVPHRVLRTPFVDSLERSRLRLLRAVANGARFRRLSGMSWAGMVREGRRMRHGRDLTWAQVLQAANTPMLLRAAMVDGRADLGVMASGQVVGLIDDLPSCAELIGRIMSEAHAVLDRLPRP</sequence>
<protein>
    <submittedName>
        <fullName evidence="5">NAD(P)H-dependent flavin oxidoreductase YrpB, nitropropane dioxygenase family</fullName>
    </submittedName>
</protein>
<keyword evidence="3" id="KW-0560">Oxidoreductase</keyword>
<organism evidence="5 6">
    <name type="scientific">Streptosporangium canum</name>
    <dbReference type="NCBI Taxonomy" id="324952"/>
    <lineage>
        <taxon>Bacteria</taxon>
        <taxon>Bacillati</taxon>
        <taxon>Actinomycetota</taxon>
        <taxon>Actinomycetes</taxon>
        <taxon>Streptosporangiales</taxon>
        <taxon>Streptosporangiaceae</taxon>
        <taxon>Streptosporangium</taxon>
    </lineage>
</organism>
<dbReference type="Proteomes" id="UP000199111">
    <property type="component" value="Unassembled WGS sequence"/>
</dbReference>
<dbReference type="PANTHER" id="PTHR32332:SF20">
    <property type="entry name" value="2-NITROPROPANE DIOXYGENASE-LIKE PROTEIN"/>
    <property type="match status" value="1"/>
</dbReference>
<dbReference type="AlphaFoldDB" id="A0A1I3U8J1"/>
<dbReference type="SUPFAM" id="SSF51412">
    <property type="entry name" value="Inosine monophosphate dehydrogenase (IMPDH)"/>
    <property type="match status" value="1"/>
</dbReference>
<dbReference type="InterPro" id="IPR013785">
    <property type="entry name" value="Aldolase_TIM"/>
</dbReference>
<gene>
    <name evidence="5" type="ORF">SAMN05216275_112105</name>
</gene>
<keyword evidence="2" id="KW-0288">FMN</keyword>
<keyword evidence="5" id="KW-0223">Dioxygenase</keyword>